<feature type="region of interest" description="Disordered" evidence="1">
    <location>
        <begin position="257"/>
        <end position="297"/>
    </location>
</feature>
<proteinExistence type="predicted"/>
<dbReference type="AlphaFoldDB" id="A0A1L9WS40"/>
<evidence type="ECO:0000313" key="4">
    <source>
        <dbReference type="EMBL" id="OJJ99011.1"/>
    </source>
</evidence>
<dbReference type="Proteomes" id="UP000184546">
    <property type="component" value="Unassembled WGS sequence"/>
</dbReference>
<feature type="compositionally biased region" description="Low complexity" evidence="1">
    <location>
        <begin position="259"/>
        <end position="297"/>
    </location>
</feature>
<organism evidence="4 5">
    <name type="scientific">Aspergillus aculeatus (strain ATCC 16872 / CBS 172.66 / WB 5094)</name>
    <dbReference type="NCBI Taxonomy" id="690307"/>
    <lineage>
        <taxon>Eukaryota</taxon>
        <taxon>Fungi</taxon>
        <taxon>Dikarya</taxon>
        <taxon>Ascomycota</taxon>
        <taxon>Pezizomycotina</taxon>
        <taxon>Eurotiomycetes</taxon>
        <taxon>Eurotiomycetidae</taxon>
        <taxon>Eurotiales</taxon>
        <taxon>Aspergillaceae</taxon>
        <taxon>Aspergillus</taxon>
        <taxon>Aspergillus subgen. Circumdati</taxon>
    </lineage>
</organism>
<feature type="domain" description="Glycoside hydrolase 131 catalytic N-terminal" evidence="3">
    <location>
        <begin position="19"/>
        <end position="251"/>
    </location>
</feature>
<feature type="chain" id="PRO_5009888044" description="Glycoside hydrolase 131 catalytic N-terminal domain-containing protein" evidence="2">
    <location>
        <begin position="17"/>
        <end position="406"/>
    </location>
</feature>
<dbReference type="RefSeq" id="XP_020055351.1">
    <property type="nucleotide sequence ID" value="XM_020202702.1"/>
</dbReference>
<dbReference type="VEuPathDB" id="FungiDB:ASPACDRAFT_53150"/>
<dbReference type="PANTHER" id="PTHR34612">
    <property type="entry name" value="GH131_N DOMAIN-CONTAINING PROTEIN"/>
    <property type="match status" value="1"/>
</dbReference>
<dbReference type="PANTHER" id="PTHR34612:SF6">
    <property type="entry name" value="GLYCOSIDE HYDROLASE 131 CATALYTIC N-TERMINAL DOMAIN-CONTAINING PROTEIN"/>
    <property type="match status" value="1"/>
</dbReference>
<name>A0A1L9WS40_ASPA1</name>
<dbReference type="OMA" id="HLFEIRI"/>
<keyword evidence="5" id="KW-1185">Reference proteome</keyword>
<gene>
    <name evidence="4" type="ORF">ASPACDRAFT_53150</name>
</gene>
<evidence type="ECO:0000313" key="5">
    <source>
        <dbReference type="Proteomes" id="UP000184546"/>
    </source>
</evidence>
<keyword evidence="2" id="KW-0732">Signal</keyword>
<evidence type="ECO:0000256" key="1">
    <source>
        <dbReference type="SAM" id="MobiDB-lite"/>
    </source>
</evidence>
<sequence length="406" mass="42200">MKSFVCLLAFPASSLAGTVLWSGIFNSSATVEDFDDWSWSNQIEPWQWYIHGTGNTSDYLGLSTDFKNPADTSDAQGLRISIDGTSYWEGQTMERSELIPQTKADLGSGHLYYHFSLSTKTTNAPNASFEHQIAFFESHFTELQYGLASGASGSSDNTLRWNAGGNTHWSVQLEAGNWYNFAYDIDFDAQTVGLWASNGSDPLTEVVSPVSASASSNSADWHVGELRLPGSGASNDAAEDWFWSGIYIEESPITKEIGSGSASSSSSSSSSADTSSSVSSASSSTSSAPQSTVEATSSTTVAAATTSTAASATTSATQTVATVEPAVVSSAATSSVTTAAVAVTSAVASSVTTEVAVEVATTATAASVALASPTTPTEILDDIRAIFGALVSRSSGVHARDFARRA</sequence>
<dbReference type="GeneID" id="30976516"/>
<feature type="signal peptide" evidence="2">
    <location>
        <begin position="1"/>
        <end position="16"/>
    </location>
</feature>
<dbReference type="STRING" id="690307.A0A1L9WS40"/>
<accession>A0A1L9WS40</accession>
<reference evidence="5" key="1">
    <citation type="journal article" date="2017" name="Genome Biol.">
        <title>Comparative genomics reveals high biological diversity and specific adaptations in the industrially and medically important fungal genus Aspergillus.</title>
        <authorList>
            <person name="de Vries R.P."/>
            <person name="Riley R."/>
            <person name="Wiebenga A."/>
            <person name="Aguilar-Osorio G."/>
            <person name="Amillis S."/>
            <person name="Uchima C.A."/>
            <person name="Anderluh G."/>
            <person name="Asadollahi M."/>
            <person name="Askin M."/>
            <person name="Barry K."/>
            <person name="Battaglia E."/>
            <person name="Bayram O."/>
            <person name="Benocci T."/>
            <person name="Braus-Stromeyer S.A."/>
            <person name="Caldana C."/>
            <person name="Canovas D."/>
            <person name="Cerqueira G.C."/>
            <person name="Chen F."/>
            <person name="Chen W."/>
            <person name="Choi C."/>
            <person name="Clum A."/>
            <person name="Dos Santos R.A."/>
            <person name="Damasio A.R."/>
            <person name="Diallinas G."/>
            <person name="Emri T."/>
            <person name="Fekete E."/>
            <person name="Flipphi M."/>
            <person name="Freyberg S."/>
            <person name="Gallo A."/>
            <person name="Gournas C."/>
            <person name="Habgood R."/>
            <person name="Hainaut M."/>
            <person name="Harispe M.L."/>
            <person name="Henrissat B."/>
            <person name="Hilden K.S."/>
            <person name="Hope R."/>
            <person name="Hossain A."/>
            <person name="Karabika E."/>
            <person name="Karaffa L."/>
            <person name="Karanyi Z."/>
            <person name="Krasevec N."/>
            <person name="Kuo A."/>
            <person name="Kusch H."/>
            <person name="LaButti K."/>
            <person name="Lagendijk E.L."/>
            <person name="Lapidus A."/>
            <person name="Levasseur A."/>
            <person name="Lindquist E."/>
            <person name="Lipzen A."/>
            <person name="Logrieco A.F."/>
            <person name="MacCabe A."/>
            <person name="Maekelae M.R."/>
            <person name="Malavazi I."/>
            <person name="Melin P."/>
            <person name="Meyer V."/>
            <person name="Mielnichuk N."/>
            <person name="Miskei M."/>
            <person name="Molnar A.P."/>
            <person name="Mule G."/>
            <person name="Ngan C.Y."/>
            <person name="Orejas M."/>
            <person name="Orosz E."/>
            <person name="Ouedraogo J.P."/>
            <person name="Overkamp K.M."/>
            <person name="Park H.-S."/>
            <person name="Perrone G."/>
            <person name="Piumi F."/>
            <person name="Punt P.J."/>
            <person name="Ram A.F."/>
            <person name="Ramon A."/>
            <person name="Rauscher S."/>
            <person name="Record E."/>
            <person name="Riano-Pachon D.M."/>
            <person name="Robert V."/>
            <person name="Roehrig J."/>
            <person name="Ruller R."/>
            <person name="Salamov A."/>
            <person name="Salih N.S."/>
            <person name="Samson R.A."/>
            <person name="Sandor E."/>
            <person name="Sanguinetti M."/>
            <person name="Schuetze T."/>
            <person name="Sepcic K."/>
            <person name="Shelest E."/>
            <person name="Sherlock G."/>
            <person name="Sophianopoulou V."/>
            <person name="Squina F.M."/>
            <person name="Sun H."/>
            <person name="Susca A."/>
            <person name="Todd R.B."/>
            <person name="Tsang A."/>
            <person name="Unkles S.E."/>
            <person name="van de Wiele N."/>
            <person name="van Rossen-Uffink D."/>
            <person name="Oliveira J.V."/>
            <person name="Vesth T.C."/>
            <person name="Visser J."/>
            <person name="Yu J.-H."/>
            <person name="Zhou M."/>
            <person name="Andersen M.R."/>
            <person name="Archer D.B."/>
            <person name="Baker S.E."/>
            <person name="Benoit I."/>
            <person name="Brakhage A.A."/>
            <person name="Braus G.H."/>
            <person name="Fischer R."/>
            <person name="Frisvad J.C."/>
            <person name="Goldman G.H."/>
            <person name="Houbraken J."/>
            <person name="Oakley B."/>
            <person name="Pocsi I."/>
            <person name="Scazzocchio C."/>
            <person name="Seiboth B."/>
            <person name="vanKuyk P.A."/>
            <person name="Wortman J."/>
            <person name="Dyer P.S."/>
            <person name="Grigoriev I.V."/>
        </authorList>
    </citation>
    <scope>NUCLEOTIDE SEQUENCE [LARGE SCALE GENOMIC DNA]</scope>
    <source>
        <strain evidence="5">ATCC 16872 / CBS 172.66 / WB 5094</strain>
    </source>
</reference>
<dbReference type="InterPro" id="IPR041524">
    <property type="entry name" value="GH131_N"/>
</dbReference>
<dbReference type="EMBL" id="KV878979">
    <property type="protein sequence ID" value="OJJ99011.1"/>
    <property type="molecule type" value="Genomic_DNA"/>
</dbReference>
<evidence type="ECO:0000259" key="3">
    <source>
        <dbReference type="Pfam" id="PF18271"/>
    </source>
</evidence>
<dbReference type="OrthoDB" id="120072at2759"/>
<dbReference type="Pfam" id="PF18271">
    <property type="entry name" value="GH131_N"/>
    <property type="match status" value="1"/>
</dbReference>
<evidence type="ECO:0000256" key="2">
    <source>
        <dbReference type="SAM" id="SignalP"/>
    </source>
</evidence>
<protein>
    <recommendedName>
        <fullName evidence="3">Glycoside hydrolase 131 catalytic N-terminal domain-containing protein</fullName>
    </recommendedName>
</protein>
<dbReference type="Gene3D" id="2.60.120.1160">
    <property type="match status" value="1"/>
</dbReference>